<sequence>MNNEPNFKHYTRGGQISFHNLRMWDQITKTLSMICLIFWIVFTLVFVWFFISLEKITHAVIFYYAQFLEIVGQKHTFELSFHGKTYKQTVDSILNYAYYQDNANHVIHSLGKSALWAFCLSFILGLCLAYYFIKRGKAQSDSQFVRGSQFKHSNVVKKKILRDKAHSDITIDTFPLIKNSEVQHVLVHGTVGTGKSQLIMKIMDCLRKRGDRVIVYDKGCSFIAHYYQDESDVILNPFDKRCANWDMWLEAPRDSDFENMAESSIPMHGESDPFWVNASRTVFSCLGSVMRHHSDRSVEKLLKLILTDEFSDLEEYLQGTPAATLVSSKIEKTAISIRATLTTYLKSFSALAELNQEGKPPFSIRDYILDEQQKGWLFISSNGETHKSLKPLISMWLAQASLALLSLTPDRNRRIWFICDELPSLHKLPLLGETIAEVRKFGGCFLLGMQSFSQLTKVYGQAGGREIFDLLNTRFFFRSPSSDMARLVASELGEEEIEESRENYSYGANSIRDGISLGAQRVTRPIVSYPQIMELKDLHCFVRLPGHYPITQLTLDLGFRTIKTNGFIERNMPTTFNFSQLTSIDEDWESGTDGHVGSKQPNKNKINAEHQCIEELNLEPL</sequence>
<dbReference type="PATRIC" id="fig|447.4.peg.3197"/>
<keyword evidence="10" id="KW-1185">Reference proteome</keyword>
<evidence type="ECO:0000256" key="6">
    <source>
        <dbReference type="SAM" id="Phobius"/>
    </source>
</evidence>
<evidence type="ECO:0000256" key="2">
    <source>
        <dbReference type="ARBA" id="ARBA00022475"/>
    </source>
</evidence>
<dbReference type="Gene3D" id="3.40.50.300">
    <property type="entry name" value="P-loop containing nucleotide triphosphate hydrolases"/>
    <property type="match status" value="2"/>
</dbReference>
<evidence type="ECO:0000256" key="4">
    <source>
        <dbReference type="ARBA" id="ARBA00022989"/>
    </source>
</evidence>
<dbReference type="Pfam" id="PF12615">
    <property type="entry name" value="TraD_N"/>
    <property type="match status" value="1"/>
</dbReference>
<dbReference type="EMBL" id="LNXU01000040">
    <property type="protein sequence ID" value="KTC70053.1"/>
    <property type="molecule type" value="Genomic_DNA"/>
</dbReference>
<dbReference type="NCBIfam" id="TIGR02759">
    <property type="entry name" value="TraD_Ftype"/>
    <property type="match status" value="1"/>
</dbReference>
<feature type="domain" description="TraD coupling protein N-terminal" evidence="8">
    <location>
        <begin position="35"/>
        <end position="126"/>
    </location>
</feature>
<evidence type="ECO:0000256" key="1">
    <source>
        <dbReference type="ARBA" id="ARBA00004651"/>
    </source>
</evidence>
<dbReference type="Pfam" id="PF10412">
    <property type="entry name" value="TrwB_AAD_bind"/>
    <property type="match status" value="1"/>
</dbReference>
<proteinExistence type="predicted"/>
<dbReference type="AlphaFoldDB" id="A0A0W0RGB2"/>
<dbReference type="InterPro" id="IPR019476">
    <property type="entry name" value="T4SS_TraD_DNA-bd"/>
</dbReference>
<name>A0A0W0RGB2_LEGBO</name>
<dbReference type="SUPFAM" id="SSF52540">
    <property type="entry name" value="P-loop containing nucleoside triphosphate hydrolases"/>
    <property type="match status" value="1"/>
</dbReference>
<keyword evidence="5 6" id="KW-0472">Membrane</keyword>
<feature type="transmembrane region" description="Helical" evidence="6">
    <location>
        <begin position="114"/>
        <end position="133"/>
    </location>
</feature>
<evidence type="ECO:0000256" key="5">
    <source>
        <dbReference type="ARBA" id="ARBA00023136"/>
    </source>
</evidence>
<dbReference type="InterPro" id="IPR022585">
    <property type="entry name" value="TraD_N"/>
</dbReference>
<dbReference type="InterPro" id="IPR014128">
    <property type="entry name" value="T4SS_TraD"/>
</dbReference>
<evidence type="ECO:0000313" key="9">
    <source>
        <dbReference type="EMBL" id="KTC70053.1"/>
    </source>
</evidence>
<dbReference type="CDD" id="cd01127">
    <property type="entry name" value="TrwB_TraG_TraD_VirD4"/>
    <property type="match status" value="1"/>
</dbReference>
<evidence type="ECO:0000259" key="8">
    <source>
        <dbReference type="Pfam" id="PF12615"/>
    </source>
</evidence>
<dbReference type="OrthoDB" id="9803543at2"/>
<accession>A0A0W0RGB2</accession>
<dbReference type="InterPro" id="IPR051539">
    <property type="entry name" value="T4SS-coupling_protein"/>
</dbReference>
<reference evidence="9 10" key="1">
    <citation type="submission" date="2015-11" db="EMBL/GenBank/DDBJ databases">
        <title>Genomic analysis of 38 Legionella species identifies large and diverse effector repertoires.</title>
        <authorList>
            <person name="Burstein D."/>
            <person name="Amaro F."/>
            <person name="Zusman T."/>
            <person name="Lifshitz Z."/>
            <person name="Cohen O."/>
            <person name="Gilbert J.A."/>
            <person name="Pupko T."/>
            <person name="Shuman H.A."/>
            <person name="Segal G."/>
        </authorList>
    </citation>
    <scope>NUCLEOTIDE SEQUENCE [LARGE SCALE GENOMIC DNA]</scope>
    <source>
        <strain evidence="9 10">WIGA</strain>
    </source>
</reference>
<keyword evidence="3 6" id="KW-0812">Transmembrane</keyword>
<dbReference type="STRING" id="447.Lboz_2996"/>
<feature type="transmembrane region" description="Helical" evidence="6">
    <location>
        <begin position="31"/>
        <end position="51"/>
    </location>
</feature>
<evidence type="ECO:0000256" key="3">
    <source>
        <dbReference type="ARBA" id="ARBA00022692"/>
    </source>
</evidence>
<evidence type="ECO:0000313" key="10">
    <source>
        <dbReference type="Proteomes" id="UP000054695"/>
    </source>
</evidence>
<dbReference type="InterPro" id="IPR027417">
    <property type="entry name" value="P-loop_NTPase"/>
</dbReference>
<dbReference type="GO" id="GO:0005886">
    <property type="term" value="C:plasma membrane"/>
    <property type="evidence" value="ECO:0007669"/>
    <property type="project" value="UniProtKB-SubCell"/>
</dbReference>
<organism evidence="9 10">
    <name type="scientific">Legionella bozemanae</name>
    <name type="common">Fluoribacter bozemanae</name>
    <dbReference type="NCBI Taxonomy" id="447"/>
    <lineage>
        <taxon>Bacteria</taxon>
        <taxon>Pseudomonadati</taxon>
        <taxon>Pseudomonadota</taxon>
        <taxon>Gammaproteobacteria</taxon>
        <taxon>Legionellales</taxon>
        <taxon>Legionellaceae</taxon>
        <taxon>Legionella</taxon>
    </lineage>
</organism>
<keyword evidence="2" id="KW-1003">Cell membrane</keyword>
<comment type="subcellular location">
    <subcellularLocation>
        <location evidence="1">Cell membrane</location>
        <topology evidence="1">Multi-pass membrane protein</topology>
    </subcellularLocation>
</comment>
<dbReference type="Proteomes" id="UP000054695">
    <property type="component" value="Unassembled WGS sequence"/>
</dbReference>
<keyword evidence="4 6" id="KW-1133">Transmembrane helix</keyword>
<feature type="domain" description="Type IV secretion system coupling protein TraD DNA-binding" evidence="7">
    <location>
        <begin position="169"/>
        <end position="555"/>
    </location>
</feature>
<protein>
    <submittedName>
        <fullName evidence="9">Conjugative transfer protein TraD</fullName>
    </submittedName>
</protein>
<dbReference type="PANTHER" id="PTHR37937:SF1">
    <property type="entry name" value="CONJUGATIVE TRANSFER: DNA TRANSPORT"/>
    <property type="match status" value="1"/>
</dbReference>
<evidence type="ECO:0000259" key="7">
    <source>
        <dbReference type="Pfam" id="PF10412"/>
    </source>
</evidence>
<dbReference type="RefSeq" id="WP_012187529.1">
    <property type="nucleotide sequence ID" value="NZ_CAAAIY010000031.1"/>
</dbReference>
<gene>
    <name evidence="9" type="ORF">Lboz_2996</name>
</gene>
<comment type="caution">
    <text evidence="9">The sequence shown here is derived from an EMBL/GenBank/DDBJ whole genome shotgun (WGS) entry which is preliminary data.</text>
</comment>
<dbReference type="PANTHER" id="PTHR37937">
    <property type="entry name" value="CONJUGATIVE TRANSFER: DNA TRANSPORT"/>
    <property type="match status" value="1"/>
</dbReference>